<dbReference type="GO" id="GO:0004540">
    <property type="term" value="F:RNA nuclease activity"/>
    <property type="evidence" value="ECO:0007669"/>
    <property type="project" value="InterPro"/>
</dbReference>
<comment type="similarity">
    <text evidence="5">Belongs to the PINc/VapC protein family.</text>
</comment>
<evidence type="ECO:0000256" key="1">
    <source>
        <dbReference type="ARBA" id="ARBA00022649"/>
    </source>
</evidence>
<dbReference type="GO" id="GO:0090729">
    <property type="term" value="F:toxin activity"/>
    <property type="evidence" value="ECO:0007669"/>
    <property type="project" value="UniProtKB-KW"/>
</dbReference>
<dbReference type="InterPro" id="IPR029060">
    <property type="entry name" value="PIN-like_dom_sf"/>
</dbReference>
<evidence type="ECO:0000256" key="5">
    <source>
        <dbReference type="HAMAP-Rule" id="MF_00265"/>
    </source>
</evidence>
<sequence>MIAIDVTLLAYAVNRHTPEHARATAVVEELANGDIPWALPWPAVHDFLRLVTHPHAVARPLKPSDAWGFLGIVIASPAVRMLGPTERHAQVIVELLGNATSDGGLPHGFEVAALLREHGVRELLSADRAMRSYSFLAVRDPLRGELWRPSSPPLRRYRALASRALRG</sequence>
<dbReference type="HAMAP" id="MF_00265">
    <property type="entry name" value="VapC_Nob1"/>
    <property type="match status" value="1"/>
</dbReference>
<reference evidence="6 7" key="1">
    <citation type="journal article" date="2019" name="Nat. Microbiol.">
        <title>Mediterranean grassland soil C-N compound turnover is dependent on rainfall and depth, and is mediated by genomically divergent microorganisms.</title>
        <authorList>
            <person name="Diamond S."/>
            <person name="Andeer P.F."/>
            <person name="Li Z."/>
            <person name="Crits-Christoph A."/>
            <person name="Burstein D."/>
            <person name="Anantharaman K."/>
            <person name="Lane K.R."/>
            <person name="Thomas B.C."/>
            <person name="Pan C."/>
            <person name="Northen T.R."/>
            <person name="Banfield J.F."/>
        </authorList>
    </citation>
    <scope>NUCLEOTIDE SEQUENCE [LARGE SCALE GENOMIC DNA]</scope>
    <source>
        <strain evidence="6">WS_8</strain>
    </source>
</reference>
<comment type="caution">
    <text evidence="6">The sequence shown here is derived from an EMBL/GenBank/DDBJ whole genome shotgun (WGS) entry which is preliminary data.</text>
</comment>
<keyword evidence="2 5" id="KW-0540">Nuclease</keyword>
<dbReference type="SUPFAM" id="SSF88723">
    <property type="entry name" value="PIN domain-like"/>
    <property type="match status" value="1"/>
</dbReference>
<evidence type="ECO:0000313" key="6">
    <source>
        <dbReference type="EMBL" id="TMQ61274.1"/>
    </source>
</evidence>
<dbReference type="GO" id="GO:0016788">
    <property type="term" value="F:hydrolase activity, acting on ester bonds"/>
    <property type="evidence" value="ECO:0007669"/>
    <property type="project" value="InterPro"/>
</dbReference>
<dbReference type="InterPro" id="IPR006226">
    <property type="entry name" value="Mtu_PIN"/>
</dbReference>
<keyword evidence="5" id="KW-0460">Magnesium</keyword>
<evidence type="ECO:0000256" key="2">
    <source>
        <dbReference type="ARBA" id="ARBA00022722"/>
    </source>
</evidence>
<evidence type="ECO:0000256" key="4">
    <source>
        <dbReference type="ARBA" id="ARBA00022801"/>
    </source>
</evidence>
<keyword evidence="3 5" id="KW-0479">Metal-binding</keyword>
<comment type="cofactor">
    <cofactor evidence="5">
        <name>Mg(2+)</name>
        <dbReference type="ChEBI" id="CHEBI:18420"/>
    </cofactor>
</comment>
<organism evidence="6 7">
    <name type="scientific">Eiseniibacteriota bacterium</name>
    <dbReference type="NCBI Taxonomy" id="2212470"/>
    <lineage>
        <taxon>Bacteria</taxon>
        <taxon>Candidatus Eiseniibacteriota</taxon>
    </lineage>
</organism>
<keyword evidence="5" id="KW-0800">Toxin</keyword>
<evidence type="ECO:0000313" key="7">
    <source>
        <dbReference type="Proteomes" id="UP000316609"/>
    </source>
</evidence>
<proteinExistence type="inferred from homology"/>
<comment type="caution">
    <text evidence="5">Lacks conserved residue(s) required for the propagation of feature annotation.</text>
</comment>
<dbReference type="GO" id="GO:0000287">
    <property type="term" value="F:magnesium ion binding"/>
    <property type="evidence" value="ECO:0007669"/>
    <property type="project" value="UniProtKB-UniRule"/>
</dbReference>
<gene>
    <name evidence="5" type="primary">vapC</name>
    <name evidence="6" type="ORF">E6K78_12955</name>
</gene>
<dbReference type="EMBL" id="VBOY01000182">
    <property type="protein sequence ID" value="TMQ61274.1"/>
    <property type="molecule type" value="Genomic_DNA"/>
</dbReference>
<feature type="binding site" evidence="5">
    <location>
        <position position="5"/>
    </location>
    <ligand>
        <name>Mg(2+)</name>
        <dbReference type="ChEBI" id="CHEBI:18420"/>
    </ligand>
</feature>
<dbReference type="Proteomes" id="UP000316609">
    <property type="component" value="Unassembled WGS sequence"/>
</dbReference>
<keyword evidence="4 5" id="KW-0378">Hydrolase</keyword>
<protein>
    <recommendedName>
        <fullName evidence="5">Ribonuclease VapC</fullName>
        <shortName evidence="5">RNase VapC</shortName>
        <ecNumber evidence="5">3.1.-.-</ecNumber>
    </recommendedName>
    <alternativeName>
        <fullName evidence="5">Toxin VapC</fullName>
    </alternativeName>
</protein>
<dbReference type="EC" id="3.1.-.-" evidence="5"/>
<dbReference type="NCBIfam" id="TIGR00028">
    <property type="entry name" value="Mtu_PIN_fam"/>
    <property type="match status" value="1"/>
</dbReference>
<keyword evidence="1 5" id="KW-1277">Toxin-antitoxin system</keyword>
<name>A0A538TCK3_UNCEI</name>
<dbReference type="InterPro" id="IPR022907">
    <property type="entry name" value="VapC_family"/>
</dbReference>
<evidence type="ECO:0000256" key="3">
    <source>
        <dbReference type="ARBA" id="ARBA00022723"/>
    </source>
</evidence>
<dbReference type="AlphaFoldDB" id="A0A538TCK3"/>
<accession>A0A538TCK3</accession>
<comment type="function">
    <text evidence="5">Toxic component of a toxin-antitoxin (TA) system. An RNase.</text>
</comment>